<sequence>MGNAGLDEIAGRLLIQCRPRQALLAAEIARTRDAGLVLTGGGLEATVRTLRESGFTGPLLCDADRYSGSKRVAAARGTHPAWLVRQADLGLLPLTDSGYVALYDIRGLRTILRTAARRRSPVVAVLPLAARWFATTPACEALVREINAHGVPVAIAVEHRDDPFGVQYLIRRFLRLLAAAEVPVLLLRSDIAAIGVLCHGAHAAAAGTISALRHTYPQVRRGGAPRPGVSAFVTPLLAYHRLETLERVFDGTPDLAQLWPCECPVCDTRTPARLGSAGEAARHSVHALLALHADLRRARTRAAMISSWHEHCSHALGVHEQVAEEVRGWRAPSGVRGWVKVIDDPVPVRAGIPVQEPRVTAPARAPSR</sequence>
<accession>A0A6I8LVN3</accession>
<keyword evidence="2" id="KW-1185">Reference proteome</keyword>
<evidence type="ECO:0008006" key="3">
    <source>
        <dbReference type="Google" id="ProtNLM"/>
    </source>
</evidence>
<organism evidence="1 2">
    <name type="scientific">Amycolatopsis camponoti</name>
    <dbReference type="NCBI Taxonomy" id="2606593"/>
    <lineage>
        <taxon>Bacteria</taxon>
        <taxon>Bacillati</taxon>
        <taxon>Actinomycetota</taxon>
        <taxon>Actinomycetes</taxon>
        <taxon>Pseudonocardiales</taxon>
        <taxon>Pseudonocardiaceae</taxon>
        <taxon>Amycolatopsis</taxon>
    </lineage>
</organism>
<reference evidence="1 2" key="1">
    <citation type="submission" date="2019-09" db="EMBL/GenBank/DDBJ databases">
        <authorList>
            <person name="Leyn A S."/>
        </authorList>
    </citation>
    <scope>NUCLEOTIDE SEQUENCE [LARGE SCALE GENOMIC DNA]</scope>
    <source>
        <strain evidence="1">AA231_1</strain>
    </source>
</reference>
<gene>
    <name evidence="1" type="ORF">AA23TX_04190</name>
</gene>
<dbReference type="Proteomes" id="UP000399805">
    <property type="component" value="Unassembled WGS sequence"/>
</dbReference>
<evidence type="ECO:0000313" key="1">
    <source>
        <dbReference type="EMBL" id="VVJ19169.1"/>
    </source>
</evidence>
<dbReference type="EMBL" id="CABVGP010000001">
    <property type="protein sequence ID" value="VVJ19169.1"/>
    <property type="molecule type" value="Genomic_DNA"/>
</dbReference>
<evidence type="ECO:0000313" key="2">
    <source>
        <dbReference type="Proteomes" id="UP000399805"/>
    </source>
</evidence>
<name>A0A6I8LVN3_9PSEU</name>
<dbReference type="RefSeq" id="WP_155544065.1">
    <property type="nucleotide sequence ID" value="NZ_CABVGP010000001.1"/>
</dbReference>
<dbReference type="AlphaFoldDB" id="A0A6I8LVN3"/>
<proteinExistence type="predicted"/>
<protein>
    <recommendedName>
        <fullName evidence="3">tRNA-guanine(15) transglycosylase-like domain-containing protein</fullName>
    </recommendedName>
</protein>